<dbReference type="PANTHER" id="PTHR33376:SF2">
    <property type="entry name" value="DICARBOXYLATE-BINDING PERIPLASMIC PROTEIN"/>
    <property type="match status" value="1"/>
</dbReference>
<evidence type="ECO:0000313" key="3">
    <source>
        <dbReference type="Proteomes" id="UP000315395"/>
    </source>
</evidence>
<dbReference type="KEGG" id="orz:FNH13_03610"/>
<keyword evidence="3" id="KW-1185">Reference proteome</keyword>
<dbReference type="InterPro" id="IPR018389">
    <property type="entry name" value="DctP_fam"/>
</dbReference>
<dbReference type="GO" id="GO:0055085">
    <property type="term" value="P:transmembrane transport"/>
    <property type="evidence" value="ECO:0007669"/>
    <property type="project" value="InterPro"/>
</dbReference>
<organism evidence="2 3">
    <name type="scientific">Ornithinimicrobium ciconiae</name>
    <dbReference type="NCBI Taxonomy" id="2594265"/>
    <lineage>
        <taxon>Bacteria</taxon>
        <taxon>Bacillati</taxon>
        <taxon>Actinomycetota</taxon>
        <taxon>Actinomycetes</taxon>
        <taxon>Micrococcales</taxon>
        <taxon>Ornithinimicrobiaceae</taxon>
        <taxon>Ornithinimicrobium</taxon>
    </lineage>
</organism>
<dbReference type="PROSITE" id="PS51257">
    <property type="entry name" value="PROKAR_LIPOPROTEIN"/>
    <property type="match status" value="1"/>
</dbReference>
<accession>A0A516G7M6</accession>
<sequence>MRQRILALGTAVAVVLGLAGCGGGGAGSGVTILRVALNQTETHPSYVALANYSDRLEAQTDGRMRLDIFPNETLGAQAEVLQLLSDNIIDLGIISGSQMENLSKDFLVLNMPGVFDSVEHQMPVVHDPEIVGELYTSLEDSNDLTVMGGFTQGSRHIYVKDEISSLADLDGVKIRVQESELNLAMVRALGGSPTPMAFGEVYTALQSGVLDGAENNEVSYFTQKHFEVAPYFTNSNHLVGLDYMVASTEMLENLDPADRQLLEDEWVNTYLDHTELWGEATQEAIDGARAGGAEWIEIDQAAVQAALEPLADTFLTTPVQRELYDKIRAAAPSQEG</sequence>
<dbReference type="Proteomes" id="UP000315395">
    <property type="component" value="Chromosome"/>
</dbReference>
<evidence type="ECO:0000256" key="1">
    <source>
        <dbReference type="ARBA" id="ARBA00022729"/>
    </source>
</evidence>
<dbReference type="RefSeq" id="WP_143782213.1">
    <property type="nucleotide sequence ID" value="NZ_CP041616.1"/>
</dbReference>
<keyword evidence="1" id="KW-0732">Signal</keyword>
<reference evidence="2 3" key="1">
    <citation type="submission" date="2019-07" db="EMBL/GenBank/DDBJ databases">
        <title>complete genome sequencing of Ornithinimicrobium sp. H23M54.</title>
        <authorList>
            <person name="Bae J.-W."/>
            <person name="Lee S.-Y."/>
        </authorList>
    </citation>
    <scope>NUCLEOTIDE SEQUENCE [LARGE SCALE GENOMIC DNA]</scope>
    <source>
        <strain evidence="2 3">H23M54</strain>
    </source>
</reference>
<proteinExistence type="predicted"/>
<dbReference type="NCBIfam" id="NF037995">
    <property type="entry name" value="TRAP_S1"/>
    <property type="match status" value="1"/>
</dbReference>
<dbReference type="EMBL" id="CP041616">
    <property type="protein sequence ID" value="QDO87536.1"/>
    <property type="molecule type" value="Genomic_DNA"/>
</dbReference>
<dbReference type="OrthoDB" id="9815946at2"/>
<dbReference type="CDD" id="cd13671">
    <property type="entry name" value="PBP2_TRAP_SBP_like_3"/>
    <property type="match status" value="1"/>
</dbReference>
<name>A0A516G7M6_9MICO</name>
<dbReference type="PANTHER" id="PTHR33376">
    <property type="match status" value="1"/>
</dbReference>
<dbReference type="AlphaFoldDB" id="A0A516G7M6"/>
<dbReference type="Gene3D" id="3.40.190.170">
    <property type="entry name" value="Bacterial extracellular solute-binding protein, family 7"/>
    <property type="match status" value="1"/>
</dbReference>
<dbReference type="GO" id="GO:0030246">
    <property type="term" value="F:carbohydrate binding"/>
    <property type="evidence" value="ECO:0007669"/>
    <property type="project" value="TreeGrafter"/>
</dbReference>
<dbReference type="Pfam" id="PF03480">
    <property type="entry name" value="DctP"/>
    <property type="match status" value="1"/>
</dbReference>
<gene>
    <name evidence="2" type="ORF">FNH13_03610</name>
</gene>
<dbReference type="InterPro" id="IPR038404">
    <property type="entry name" value="TRAP_DctP_sf"/>
</dbReference>
<protein>
    <submittedName>
        <fullName evidence="2">TRAP transporter substrate-binding protein</fullName>
    </submittedName>
</protein>
<evidence type="ECO:0000313" key="2">
    <source>
        <dbReference type="EMBL" id="QDO87536.1"/>
    </source>
</evidence>